<comment type="caution">
    <text evidence="8">The sequence shown here is derived from an EMBL/GenBank/DDBJ whole genome shotgun (WGS) entry which is preliminary data.</text>
</comment>
<dbReference type="EMBL" id="JAPUFD010000002">
    <property type="protein sequence ID" value="MDI1485703.1"/>
    <property type="molecule type" value="Genomic_DNA"/>
</dbReference>
<gene>
    <name evidence="8" type="primary">SUR2_1</name>
    <name evidence="8" type="ORF">OHK93_003892</name>
</gene>
<evidence type="ECO:0000256" key="4">
    <source>
        <dbReference type="ARBA" id="ARBA00023136"/>
    </source>
</evidence>
<evidence type="ECO:0000313" key="9">
    <source>
        <dbReference type="Proteomes" id="UP001161017"/>
    </source>
</evidence>
<proteinExistence type="predicted"/>
<keyword evidence="3 6" id="KW-1133">Transmembrane helix</keyword>
<dbReference type="GO" id="GO:0016020">
    <property type="term" value="C:membrane"/>
    <property type="evidence" value="ECO:0007669"/>
    <property type="project" value="UniProtKB-SubCell"/>
</dbReference>
<feature type="domain" description="Fatty acid hydroxylase" evidence="7">
    <location>
        <begin position="184"/>
        <end position="291"/>
    </location>
</feature>
<evidence type="ECO:0000256" key="3">
    <source>
        <dbReference type="ARBA" id="ARBA00022989"/>
    </source>
</evidence>
<evidence type="ECO:0000256" key="6">
    <source>
        <dbReference type="SAM" id="Phobius"/>
    </source>
</evidence>
<dbReference type="PANTHER" id="PTHR11863">
    <property type="entry name" value="STEROL DESATURASE"/>
    <property type="match status" value="1"/>
</dbReference>
<reference evidence="8" key="1">
    <citation type="journal article" date="2023" name="Genome Biol. Evol.">
        <title>First Whole Genome Sequence and Flow Cytometry Genome Size Data for the Lichen-Forming Fungus Ramalina farinacea (Ascomycota).</title>
        <authorList>
            <person name="Llewellyn T."/>
            <person name="Mian S."/>
            <person name="Hill R."/>
            <person name="Leitch I.J."/>
            <person name="Gaya E."/>
        </authorList>
    </citation>
    <scope>NUCLEOTIDE SEQUENCE</scope>
    <source>
        <strain evidence="8">LIQ254RAFAR</strain>
    </source>
</reference>
<keyword evidence="4 6" id="KW-0472">Membrane</keyword>
<feature type="transmembrane region" description="Helical" evidence="6">
    <location>
        <begin position="20"/>
        <end position="37"/>
    </location>
</feature>
<comment type="subcellular location">
    <subcellularLocation>
        <location evidence="1">Membrane</location>
    </subcellularLocation>
</comment>
<evidence type="ECO:0000259" key="7">
    <source>
        <dbReference type="Pfam" id="PF04116"/>
    </source>
</evidence>
<dbReference type="InterPro" id="IPR050307">
    <property type="entry name" value="Sterol_Desaturase_Related"/>
</dbReference>
<organism evidence="8 9">
    <name type="scientific">Ramalina farinacea</name>
    <dbReference type="NCBI Taxonomy" id="258253"/>
    <lineage>
        <taxon>Eukaryota</taxon>
        <taxon>Fungi</taxon>
        <taxon>Dikarya</taxon>
        <taxon>Ascomycota</taxon>
        <taxon>Pezizomycotina</taxon>
        <taxon>Lecanoromycetes</taxon>
        <taxon>OSLEUM clade</taxon>
        <taxon>Lecanoromycetidae</taxon>
        <taxon>Lecanorales</taxon>
        <taxon>Lecanorineae</taxon>
        <taxon>Ramalinaceae</taxon>
        <taxon>Ramalina</taxon>
    </lineage>
</organism>
<name>A0AA43TRJ7_9LECA</name>
<accession>A0AA43TRJ7</accession>
<keyword evidence="9" id="KW-1185">Reference proteome</keyword>
<dbReference type="GO" id="GO:0005506">
    <property type="term" value="F:iron ion binding"/>
    <property type="evidence" value="ECO:0007669"/>
    <property type="project" value="InterPro"/>
</dbReference>
<evidence type="ECO:0000256" key="5">
    <source>
        <dbReference type="SAM" id="MobiDB-lite"/>
    </source>
</evidence>
<evidence type="ECO:0000256" key="1">
    <source>
        <dbReference type="ARBA" id="ARBA00004370"/>
    </source>
</evidence>
<dbReference type="Pfam" id="PF04116">
    <property type="entry name" value="FA_hydroxylase"/>
    <property type="match status" value="1"/>
</dbReference>
<evidence type="ECO:0000313" key="8">
    <source>
        <dbReference type="EMBL" id="MDI1485703.1"/>
    </source>
</evidence>
<evidence type="ECO:0000256" key="2">
    <source>
        <dbReference type="ARBA" id="ARBA00022692"/>
    </source>
</evidence>
<dbReference type="GO" id="GO:0102772">
    <property type="term" value="F:sphingolipid C4-monooxygenase activity"/>
    <property type="evidence" value="ECO:0007669"/>
    <property type="project" value="UniProtKB-EC"/>
</dbReference>
<dbReference type="EC" id="1.14.18.5" evidence="8"/>
<protein>
    <submittedName>
        <fullName evidence="8">Sphingolipid C4-hydroxylase sur2</fullName>
        <ecNumber evidence="8">1.14.18.5</ecNumber>
    </submittedName>
</protein>
<dbReference type="InterPro" id="IPR006694">
    <property type="entry name" value="Fatty_acid_hydroxylase"/>
</dbReference>
<sequence>MSLRPVPPLVPWVSDFHLSLVLPVAAYWFMSLIFWYIDRKDWWSQYRIHTPAEFKQRNRVSVGEVFRSVILQQVIQTALGLSIGYLTSPGDLAADEDHELTIWAGRVRDASAAVPWVLAALGVDAETAGTRIMAYSGPLTFGTYKPPVLVNHMLQKTPNGFATWETWMAKLIYVVLEPAARFGMAIFFSDSWQYFWHRAMHSNKWMYRSMHAHHHRLYVPYAFGAFYNTLAEAFILDTIGTTLSLMFSGLTIRQTMWFGTISVMKGVDDHCGYRLPWDPLQWWNEQDTAFHDDVVPEGCVSAEVILQTPALMMQVVELRSIGIDGQERIVRENVAAMVRDRFDDGKGAKEHGLPGGELRDGVCKEEGDDVKEERLERMSVHCTVGVGYIEEMVASMDHAVESFVHVAQPVGKIDPSVDDCEGDGVLEGRDADVKDHFSEQDFERCNPIVPFRNLSKKVYITSQYLGQNVTRSPDRPSKSFGVDSQNIEEHRNKTSRSSESACPALDSAGLALDHHGSFSPAQGKSNGDLHDMVSSDLLQALPPRHMVSFQDIFRGMDAVAAEKIVGVKKVEESTADDVNDCGKDD</sequence>
<feature type="region of interest" description="Disordered" evidence="5">
    <location>
        <begin position="468"/>
        <end position="501"/>
    </location>
</feature>
<keyword evidence="8" id="KW-0560">Oxidoreductase</keyword>
<dbReference type="GO" id="GO:0008610">
    <property type="term" value="P:lipid biosynthetic process"/>
    <property type="evidence" value="ECO:0007669"/>
    <property type="project" value="InterPro"/>
</dbReference>
<dbReference type="Proteomes" id="UP001161017">
    <property type="component" value="Unassembled WGS sequence"/>
</dbReference>
<keyword evidence="2 6" id="KW-0812">Transmembrane</keyword>
<dbReference type="AlphaFoldDB" id="A0AA43TRJ7"/>